<dbReference type="InterPro" id="IPR017441">
    <property type="entry name" value="Protein_kinase_ATP_BS"/>
</dbReference>
<evidence type="ECO:0000313" key="10">
    <source>
        <dbReference type="Proteomes" id="UP000194236"/>
    </source>
</evidence>
<feature type="binding site" evidence="6">
    <location>
        <position position="491"/>
    </location>
    <ligand>
        <name>ATP</name>
        <dbReference type="ChEBI" id="CHEBI:30616"/>
    </ligand>
</feature>
<evidence type="ECO:0000256" key="4">
    <source>
        <dbReference type="ARBA" id="ARBA00022777"/>
    </source>
</evidence>
<dbReference type="GO" id="GO:0005634">
    <property type="term" value="C:nucleus"/>
    <property type="evidence" value="ECO:0007669"/>
    <property type="project" value="TreeGrafter"/>
</dbReference>
<dbReference type="GO" id="GO:0004712">
    <property type="term" value="F:protein serine/threonine/tyrosine kinase activity"/>
    <property type="evidence" value="ECO:0007669"/>
    <property type="project" value="TreeGrafter"/>
</dbReference>
<dbReference type="Gene3D" id="3.30.200.20">
    <property type="entry name" value="Phosphorylase Kinase, domain 1"/>
    <property type="match status" value="1"/>
</dbReference>
<dbReference type="Proteomes" id="UP000194236">
    <property type="component" value="Unassembled WGS sequence"/>
</dbReference>
<dbReference type="Gene3D" id="1.10.510.10">
    <property type="entry name" value="Transferase(Phosphotransferase) domain 1"/>
    <property type="match status" value="1"/>
</dbReference>
<dbReference type="GO" id="GO:0005524">
    <property type="term" value="F:ATP binding"/>
    <property type="evidence" value="ECO:0007669"/>
    <property type="project" value="UniProtKB-UniRule"/>
</dbReference>
<dbReference type="GO" id="GO:0033316">
    <property type="term" value="P:meiotic spindle assembly checkpoint signaling"/>
    <property type="evidence" value="ECO:0007669"/>
    <property type="project" value="TreeGrafter"/>
</dbReference>
<dbReference type="SMART" id="SM00220">
    <property type="entry name" value="S_TKc"/>
    <property type="match status" value="1"/>
</dbReference>
<keyword evidence="5 6" id="KW-0067">ATP-binding</keyword>
<feature type="compositionally biased region" description="Basic and acidic residues" evidence="7">
    <location>
        <begin position="358"/>
        <end position="369"/>
    </location>
</feature>
<gene>
    <name evidence="9" type="ORF">BLA29_000248</name>
</gene>
<dbReference type="PANTHER" id="PTHR22974">
    <property type="entry name" value="MIXED LINEAGE PROTEIN KINASE"/>
    <property type="match status" value="1"/>
</dbReference>
<dbReference type="Pfam" id="PF00069">
    <property type="entry name" value="Pkinase"/>
    <property type="match status" value="1"/>
</dbReference>
<accession>A0A1Y3BH64</accession>
<keyword evidence="1" id="KW-0723">Serine/threonine-protein kinase</keyword>
<evidence type="ECO:0000256" key="2">
    <source>
        <dbReference type="ARBA" id="ARBA00022679"/>
    </source>
</evidence>
<keyword evidence="3 6" id="KW-0547">Nucleotide-binding</keyword>
<dbReference type="InterPro" id="IPR008271">
    <property type="entry name" value="Ser/Thr_kinase_AS"/>
</dbReference>
<name>A0A1Y3BH64_EURMA</name>
<feature type="domain" description="Protein kinase" evidence="8">
    <location>
        <begin position="462"/>
        <end position="730"/>
    </location>
</feature>
<dbReference type="FunFam" id="3.30.200.20:FF:000131">
    <property type="entry name" value="Dual specificity protein kinase TTK"/>
    <property type="match status" value="1"/>
</dbReference>
<dbReference type="GO" id="GO:0000776">
    <property type="term" value="C:kinetochore"/>
    <property type="evidence" value="ECO:0007669"/>
    <property type="project" value="TreeGrafter"/>
</dbReference>
<protein>
    <submittedName>
        <fullName evidence="9">Dual specificity protein kinase TTK-like protein</fullName>
    </submittedName>
</protein>
<keyword evidence="4 9" id="KW-0418">Kinase</keyword>
<dbReference type="SUPFAM" id="SSF56112">
    <property type="entry name" value="Protein kinase-like (PK-like)"/>
    <property type="match status" value="1"/>
</dbReference>
<feature type="region of interest" description="Disordered" evidence="7">
    <location>
        <begin position="350"/>
        <end position="369"/>
    </location>
</feature>
<evidence type="ECO:0000259" key="8">
    <source>
        <dbReference type="PROSITE" id="PS50011"/>
    </source>
</evidence>
<dbReference type="GO" id="GO:0007059">
    <property type="term" value="P:chromosome segregation"/>
    <property type="evidence" value="ECO:0007669"/>
    <property type="project" value="TreeGrafter"/>
</dbReference>
<dbReference type="AlphaFoldDB" id="A0A1Y3BH64"/>
<dbReference type="PANTHER" id="PTHR22974:SF21">
    <property type="entry name" value="DUAL SPECIFICITY PROTEIN KINASE TTK"/>
    <property type="match status" value="1"/>
</dbReference>
<dbReference type="PROSITE" id="PS00107">
    <property type="entry name" value="PROTEIN_KINASE_ATP"/>
    <property type="match status" value="1"/>
</dbReference>
<evidence type="ECO:0000256" key="6">
    <source>
        <dbReference type="PROSITE-ProRule" id="PRU10141"/>
    </source>
</evidence>
<dbReference type="EMBL" id="MUJZ01019183">
    <property type="protein sequence ID" value="OTF80261.1"/>
    <property type="molecule type" value="Genomic_DNA"/>
</dbReference>
<keyword evidence="2" id="KW-0808">Transferase</keyword>
<feature type="compositionally biased region" description="Low complexity" evidence="7">
    <location>
        <begin position="230"/>
        <end position="240"/>
    </location>
</feature>
<dbReference type="PROSITE" id="PS00108">
    <property type="entry name" value="PROTEIN_KINASE_ST"/>
    <property type="match status" value="1"/>
</dbReference>
<feature type="region of interest" description="Disordered" evidence="7">
    <location>
        <begin position="296"/>
        <end position="343"/>
    </location>
</feature>
<dbReference type="OrthoDB" id="20524at2759"/>
<evidence type="ECO:0000313" key="9">
    <source>
        <dbReference type="EMBL" id="OTF80261.1"/>
    </source>
</evidence>
<dbReference type="InterPro" id="IPR000719">
    <property type="entry name" value="Prot_kinase_dom"/>
</dbReference>
<evidence type="ECO:0000256" key="5">
    <source>
        <dbReference type="ARBA" id="ARBA00022840"/>
    </source>
</evidence>
<keyword evidence="10" id="KW-1185">Reference proteome</keyword>
<feature type="region of interest" description="Disordered" evidence="7">
    <location>
        <begin position="733"/>
        <end position="756"/>
    </location>
</feature>
<evidence type="ECO:0000256" key="1">
    <source>
        <dbReference type="ARBA" id="ARBA00022527"/>
    </source>
</evidence>
<comment type="caution">
    <text evidence="9">The sequence shown here is derived from an EMBL/GenBank/DDBJ whole genome shotgun (WGS) entry which is preliminary data.</text>
</comment>
<feature type="compositionally biased region" description="Low complexity" evidence="7">
    <location>
        <begin position="733"/>
        <end position="753"/>
    </location>
</feature>
<dbReference type="GO" id="GO:0034501">
    <property type="term" value="P:protein localization to kinetochore"/>
    <property type="evidence" value="ECO:0007669"/>
    <property type="project" value="TreeGrafter"/>
</dbReference>
<dbReference type="GO" id="GO:0004674">
    <property type="term" value="F:protein serine/threonine kinase activity"/>
    <property type="evidence" value="ECO:0007669"/>
    <property type="project" value="UniProtKB-KW"/>
</dbReference>
<dbReference type="GO" id="GO:0007094">
    <property type="term" value="P:mitotic spindle assembly checkpoint signaling"/>
    <property type="evidence" value="ECO:0007669"/>
    <property type="project" value="TreeGrafter"/>
</dbReference>
<feature type="region of interest" description="Disordered" evidence="7">
    <location>
        <begin position="380"/>
        <end position="405"/>
    </location>
</feature>
<proteinExistence type="predicted"/>
<reference evidence="9 10" key="1">
    <citation type="submission" date="2017-03" db="EMBL/GenBank/DDBJ databases">
        <title>Genome Survey of Euroglyphus maynei.</title>
        <authorList>
            <person name="Arlian L.G."/>
            <person name="Morgan M.S."/>
            <person name="Rider S.D."/>
        </authorList>
    </citation>
    <scope>NUCLEOTIDE SEQUENCE [LARGE SCALE GENOMIC DNA]</scope>
    <source>
        <strain evidence="9">Arlian Lab</strain>
        <tissue evidence="9">Whole body</tissue>
    </source>
</reference>
<dbReference type="PROSITE" id="PS50011">
    <property type="entry name" value="PROTEIN_KINASE_DOM"/>
    <property type="match status" value="1"/>
</dbReference>
<evidence type="ECO:0000256" key="3">
    <source>
        <dbReference type="ARBA" id="ARBA00022741"/>
    </source>
</evidence>
<sequence>MTKIQSNIDDHHHSANGGFKVKLRRYDIVKQESSTTKIEQDLKTNKVSEMKNPSVVVKNESGATTTTTTTHSLNYETDPLLNNIINKLNISSKVLVTPKRNFGPKPVSPSVTAIDDKFKTNSMSNIVEHIKPTSFDHDCFDHESSSAINAVTIDQNNEMDSNLIFNRLYCNDDSGDIISTNSNSKSSYEYQRFDALRRQELLKQNANLVRLFGKLKFDNSSYIDDDDHNNNNNNNNQCDNSEIDNNDDPSVNNNKMIRTFSADDSVAEIAPDNFEPKFVKDIDFEILKHPNSRQFRWHSHEKQESSNVKKTKISKKKESSGKKISLRAAETSKKDRSRLVPLNLDSKFDTVQKTTDTMPDKSKSLPESLNDIKLDDTIELDSKKSTTNNDKSSSTSSLPKATDSPNFARIQKMAQQLGNKHIMTAKKKNVTAISKKSACTKNNAATQNDIKIKRIIVNNKIYQVLNQIGKGGSSTVYQVYAPDTMQTLALKIVELRNADKTVVEGFRSEIKLLSRLRKCQRVVQMYDYEFCNGEKELFIVMEKGDADLSQVLKSHSQLSSSKLSPHVIRLYWQEMLGAVKEIHDANIVHSDLKPVNFILVSGALKLIDFGIANTIQSNQTNVYKDSIIGTVDYMAPESFQKRSEHQNKVKFNQKVDIWSLGIILYNLVYGRTPFSHYGSDFFKKGMAIVNGVIEYEPIDDYLLLDVIKKCLQKDPKKRPTADELLAHPYLTLQNQNNSSSSSSNKPKQPDQSQANNNIPTELLNQMNKLSPNTLRTFTELITNFAKK</sequence>
<organism evidence="9 10">
    <name type="scientific">Euroglyphus maynei</name>
    <name type="common">Mayne's house dust mite</name>
    <dbReference type="NCBI Taxonomy" id="6958"/>
    <lineage>
        <taxon>Eukaryota</taxon>
        <taxon>Metazoa</taxon>
        <taxon>Ecdysozoa</taxon>
        <taxon>Arthropoda</taxon>
        <taxon>Chelicerata</taxon>
        <taxon>Arachnida</taxon>
        <taxon>Acari</taxon>
        <taxon>Acariformes</taxon>
        <taxon>Sarcoptiformes</taxon>
        <taxon>Astigmata</taxon>
        <taxon>Psoroptidia</taxon>
        <taxon>Analgoidea</taxon>
        <taxon>Pyroglyphidae</taxon>
        <taxon>Pyroglyphinae</taxon>
        <taxon>Euroglyphus</taxon>
    </lineage>
</organism>
<dbReference type="InterPro" id="IPR011009">
    <property type="entry name" value="Kinase-like_dom_sf"/>
</dbReference>
<feature type="region of interest" description="Disordered" evidence="7">
    <location>
        <begin position="223"/>
        <end position="255"/>
    </location>
</feature>
<evidence type="ECO:0000256" key="7">
    <source>
        <dbReference type="SAM" id="MobiDB-lite"/>
    </source>
</evidence>
<feature type="compositionally biased region" description="Low complexity" evidence="7">
    <location>
        <begin position="385"/>
        <end position="397"/>
    </location>
</feature>